<feature type="compositionally biased region" description="Basic and acidic residues" evidence="1">
    <location>
        <begin position="7"/>
        <end position="18"/>
    </location>
</feature>
<feature type="compositionally biased region" description="Acidic residues" evidence="1">
    <location>
        <begin position="28"/>
        <end position="69"/>
    </location>
</feature>
<name>A0A3A2ZI18_9EURO</name>
<accession>A0A3A2ZI18</accession>
<sequence length="95" mass="10938">MGEECDALSREDVLHDDENLGFGSSDAEYLDEYYEESDGEDEYGEDDVEDELEDDEDEDDDGECEDDVENERYARKDNSGIAWCKVKCGTNYHRS</sequence>
<dbReference type="EMBL" id="MVGC01002285">
    <property type="protein sequence ID" value="RJE16891.1"/>
    <property type="molecule type" value="Genomic_DNA"/>
</dbReference>
<dbReference type="Proteomes" id="UP000266188">
    <property type="component" value="Unassembled WGS sequence"/>
</dbReference>
<reference evidence="3" key="1">
    <citation type="submission" date="2017-02" db="EMBL/GenBank/DDBJ databases">
        <authorList>
            <person name="Tafer H."/>
            <person name="Lopandic K."/>
        </authorList>
    </citation>
    <scope>NUCLEOTIDE SEQUENCE [LARGE SCALE GENOMIC DNA]</scope>
    <source>
        <strain evidence="3">CBS 366.77</strain>
    </source>
</reference>
<comment type="caution">
    <text evidence="2">The sequence shown here is derived from an EMBL/GenBank/DDBJ whole genome shotgun (WGS) entry which is preliminary data.</text>
</comment>
<gene>
    <name evidence="2" type="ORF">PHISCL_10772</name>
</gene>
<evidence type="ECO:0000313" key="3">
    <source>
        <dbReference type="Proteomes" id="UP000266188"/>
    </source>
</evidence>
<dbReference type="AlphaFoldDB" id="A0A3A2ZI18"/>
<organism evidence="2 3">
    <name type="scientific">Aspergillus sclerotialis</name>
    <dbReference type="NCBI Taxonomy" id="2070753"/>
    <lineage>
        <taxon>Eukaryota</taxon>
        <taxon>Fungi</taxon>
        <taxon>Dikarya</taxon>
        <taxon>Ascomycota</taxon>
        <taxon>Pezizomycotina</taxon>
        <taxon>Eurotiomycetes</taxon>
        <taxon>Eurotiomycetidae</taxon>
        <taxon>Eurotiales</taxon>
        <taxon>Aspergillaceae</taxon>
        <taxon>Aspergillus</taxon>
        <taxon>Aspergillus subgen. Polypaecilum</taxon>
    </lineage>
</organism>
<proteinExistence type="predicted"/>
<feature type="region of interest" description="Disordered" evidence="1">
    <location>
        <begin position="1"/>
        <end position="72"/>
    </location>
</feature>
<evidence type="ECO:0000313" key="2">
    <source>
        <dbReference type="EMBL" id="RJE16891.1"/>
    </source>
</evidence>
<protein>
    <submittedName>
        <fullName evidence="2">Uncharacterized protein</fullName>
    </submittedName>
</protein>
<evidence type="ECO:0000256" key="1">
    <source>
        <dbReference type="SAM" id="MobiDB-lite"/>
    </source>
</evidence>
<feature type="non-terminal residue" evidence="2">
    <location>
        <position position="95"/>
    </location>
</feature>
<keyword evidence="3" id="KW-1185">Reference proteome</keyword>